<organism evidence="9 10">
    <name type="scientific">Phaedon cochleariae</name>
    <name type="common">Mustard beetle</name>
    <dbReference type="NCBI Taxonomy" id="80249"/>
    <lineage>
        <taxon>Eukaryota</taxon>
        <taxon>Metazoa</taxon>
        <taxon>Ecdysozoa</taxon>
        <taxon>Arthropoda</taxon>
        <taxon>Hexapoda</taxon>
        <taxon>Insecta</taxon>
        <taxon>Pterygota</taxon>
        <taxon>Neoptera</taxon>
        <taxon>Endopterygota</taxon>
        <taxon>Coleoptera</taxon>
        <taxon>Polyphaga</taxon>
        <taxon>Cucujiformia</taxon>
        <taxon>Chrysomeloidea</taxon>
        <taxon>Chrysomelidae</taxon>
        <taxon>Chrysomelinae</taxon>
        <taxon>Chrysomelini</taxon>
        <taxon>Phaedon</taxon>
    </lineage>
</organism>
<evidence type="ECO:0000313" key="10">
    <source>
        <dbReference type="Proteomes" id="UP001153737"/>
    </source>
</evidence>
<evidence type="ECO:0000256" key="6">
    <source>
        <dbReference type="RuleBase" id="RU000682"/>
    </source>
</evidence>
<keyword evidence="4 5" id="KW-0539">Nucleus</keyword>
<evidence type="ECO:0000256" key="4">
    <source>
        <dbReference type="ARBA" id="ARBA00023242"/>
    </source>
</evidence>
<dbReference type="EMBL" id="OU896723">
    <property type="protein sequence ID" value="CAG9818093.1"/>
    <property type="molecule type" value="Genomic_DNA"/>
</dbReference>
<dbReference type="PANTHER" id="PTHR45664:SF12">
    <property type="entry name" value="PANCREAS_DUODENUM HOMEOBOX PROTEIN 1"/>
    <property type="match status" value="1"/>
</dbReference>
<evidence type="ECO:0000256" key="3">
    <source>
        <dbReference type="ARBA" id="ARBA00023155"/>
    </source>
</evidence>
<dbReference type="AlphaFoldDB" id="A0A9N9SFE1"/>
<dbReference type="PROSITE" id="PS50071">
    <property type="entry name" value="HOMEOBOX_2"/>
    <property type="match status" value="1"/>
</dbReference>
<proteinExistence type="predicted"/>
<name>A0A9N9SFE1_PHACE</name>
<dbReference type="SMART" id="SM00389">
    <property type="entry name" value="HOX"/>
    <property type="match status" value="1"/>
</dbReference>
<dbReference type="InterPro" id="IPR017970">
    <property type="entry name" value="Homeobox_CS"/>
</dbReference>
<feature type="compositionally biased region" description="Acidic residues" evidence="7">
    <location>
        <begin position="24"/>
        <end position="36"/>
    </location>
</feature>
<reference evidence="9" key="1">
    <citation type="submission" date="2022-01" db="EMBL/GenBank/DDBJ databases">
        <authorList>
            <person name="King R."/>
        </authorList>
    </citation>
    <scope>NUCLEOTIDE SEQUENCE</scope>
</reference>
<evidence type="ECO:0000259" key="8">
    <source>
        <dbReference type="PROSITE" id="PS50071"/>
    </source>
</evidence>
<evidence type="ECO:0000256" key="7">
    <source>
        <dbReference type="SAM" id="MobiDB-lite"/>
    </source>
</evidence>
<dbReference type="OrthoDB" id="6159439at2759"/>
<dbReference type="GO" id="GO:0005634">
    <property type="term" value="C:nucleus"/>
    <property type="evidence" value="ECO:0007669"/>
    <property type="project" value="UniProtKB-SubCell"/>
</dbReference>
<dbReference type="InterPro" id="IPR009057">
    <property type="entry name" value="Homeodomain-like_sf"/>
</dbReference>
<dbReference type="PANTHER" id="PTHR45664">
    <property type="entry name" value="PROTEIN ZERKNUELLT 1-RELATED"/>
    <property type="match status" value="1"/>
</dbReference>
<evidence type="ECO:0000313" key="9">
    <source>
        <dbReference type="EMBL" id="CAG9818093.1"/>
    </source>
</evidence>
<evidence type="ECO:0000256" key="2">
    <source>
        <dbReference type="ARBA" id="ARBA00023125"/>
    </source>
</evidence>
<dbReference type="Gene3D" id="1.10.10.60">
    <property type="entry name" value="Homeodomain-like"/>
    <property type="match status" value="1"/>
</dbReference>
<dbReference type="CDD" id="cd00086">
    <property type="entry name" value="homeodomain"/>
    <property type="match status" value="1"/>
</dbReference>
<feature type="domain" description="Homeobox" evidence="8">
    <location>
        <begin position="118"/>
        <end position="178"/>
    </location>
</feature>
<evidence type="ECO:0000256" key="1">
    <source>
        <dbReference type="ARBA" id="ARBA00004123"/>
    </source>
</evidence>
<keyword evidence="3 5" id="KW-0371">Homeobox</keyword>
<feature type="DNA-binding region" description="Homeobox" evidence="5">
    <location>
        <begin position="120"/>
        <end position="179"/>
    </location>
</feature>
<dbReference type="Proteomes" id="UP001153737">
    <property type="component" value="Chromosome 17"/>
</dbReference>
<dbReference type="GO" id="GO:0045944">
    <property type="term" value="P:positive regulation of transcription by RNA polymerase II"/>
    <property type="evidence" value="ECO:0007669"/>
    <property type="project" value="UniProtKB-ARBA"/>
</dbReference>
<gene>
    <name evidence="9" type="ORF">PHAECO_LOCUS5759</name>
</gene>
<dbReference type="SUPFAM" id="SSF46689">
    <property type="entry name" value="Homeodomain-like"/>
    <property type="match status" value="1"/>
</dbReference>
<comment type="subcellular location">
    <subcellularLocation>
        <location evidence="1 5 6">Nucleus</location>
    </subcellularLocation>
</comment>
<sequence>MCDWQKEQDRLLNLWEEHEAIEPYIDEEDSEEEDEIDHLSTNTDYSDQEQAAGDEEVDDNESSKMKYSNLDYAEHLRQQHNQQQQRHQSSLYIPGCQNHLGPFTLSSTDFPIPKSPQGENKHRRTVFTSTQLLKLEQQYMEGAYLTKLMKINLASTLKLTERQVKIWFQNRRMKDKKISKIDHLSSNNSYQSTPQPTNAKRFEETYHQFLKNESGAYQNCSFVPNTANSDEKKLANVPICSLDNMTPVTAEMTENVYGLVNSTSHYNTSATSQMKPTIYDEHFSVYKEQIASSKFGQFTNIHSRHFSRSFFKSIDIPQPIMNLKNESTKSMNDTPDQQVAAGISGMKIEQDANVNDETYHEKVYNQHDTGRYSLSQSSPAPVSFVDIIENKIPQPVEELYELTPAKNTEQESFTTSSVSTIQPHQDEIVMRIPLPACPLDGLMSIAKFVRENPERVKRMISEGEEIEKKTIQELREFLKL</sequence>
<feature type="region of interest" description="Disordered" evidence="7">
    <location>
        <begin position="22"/>
        <end position="63"/>
    </location>
</feature>
<feature type="compositionally biased region" description="Polar residues" evidence="7">
    <location>
        <begin position="39"/>
        <end position="49"/>
    </location>
</feature>
<dbReference type="InterPro" id="IPR001356">
    <property type="entry name" value="HD"/>
</dbReference>
<evidence type="ECO:0000256" key="5">
    <source>
        <dbReference type="PROSITE-ProRule" id="PRU00108"/>
    </source>
</evidence>
<keyword evidence="2 5" id="KW-0238">DNA-binding</keyword>
<accession>A0A9N9SFE1</accession>
<dbReference type="PROSITE" id="PS00027">
    <property type="entry name" value="HOMEOBOX_1"/>
    <property type="match status" value="1"/>
</dbReference>
<dbReference type="GO" id="GO:0000981">
    <property type="term" value="F:DNA-binding transcription factor activity, RNA polymerase II-specific"/>
    <property type="evidence" value="ECO:0007669"/>
    <property type="project" value="InterPro"/>
</dbReference>
<reference evidence="9" key="2">
    <citation type="submission" date="2022-10" db="EMBL/GenBank/DDBJ databases">
        <authorList>
            <consortium name="ENA_rothamsted_submissions"/>
            <consortium name="culmorum"/>
            <person name="King R."/>
        </authorList>
    </citation>
    <scope>NUCLEOTIDE SEQUENCE</scope>
</reference>
<keyword evidence="10" id="KW-1185">Reference proteome</keyword>
<dbReference type="Pfam" id="PF00046">
    <property type="entry name" value="Homeodomain"/>
    <property type="match status" value="1"/>
</dbReference>
<protein>
    <recommendedName>
        <fullName evidence="8">Homeobox domain-containing protein</fullName>
    </recommendedName>
</protein>
<dbReference type="GO" id="GO:0000978">
    <property type="term" value="F:RNA polymerase II cis-regulatory region sequence-specific DNA binding"/>
    <property type="evidence" value="ECO:0007669"/>
    <property type="project" value="TreeGrafter"/>
</dbReference>